<dbReference type="AlphaFoldDB" id="A0A1H3MGL9"/>
<dbReference type="EMBL" id="FNPG01000034">
    <property type="protein sequence ID" value="SDY75801.1"/>
    <property type="molecule type" value="Genomic_DNA"/>
</dbReference>
<dbReference type="InterPro" id="IPR000086">
    <property type="entry name" value="NUDIX_hydrolase_dom"/>
</dbReference>
<protein>
    <submittedName>
        <fullName evidence="2">8-oxo-dGTP diphosphatase</fullName>
    </submittedName>
</protein>
<reference evidence="2 3" key="1">
    <citation type="submission" date="2016-10" db="EMBL/GenBank/DDBJ databases">
        <authorList>
            <person name="de Groot N.N."/>
        </authorList>
    </citation>
    <scope>NUCLEOTIDE SEQUENCE [LARGE SCALE GENOMIC DNA]</scope>
    <source>
        <strain evidence="2 3">DSM 14045</strain>
    </source>
</reference>
<evidence type="ECO:0000313" key="3">
    <source>
        <dbReference type="Proteomes" id="UP000183918"/>
    </source>
</evidence>
<gene>
    <name evidence="2" type="ORF">SAMN02910414_02307</name>
</gene>
<evidence type="ECO:0000313" key="2">
    <source>
        <dbReference type="EMBL" id="SDY75801.1"/>
    </source>
</evidence>
<keyword evidence="3" id="KW-1185">Reference proteome</keyword>
<dbReference type="SUPFAM" id="SSF55811">
    <property type="entry name" value="Nudix"/>
    <property type="match status" value="1"/>
</dbReference>
<dbReference type="Proteomes" id="UP000183918">
    <property type="component" value="Unassembled WGS sequence"/>
</dbReference>
<dbReference type="STRING" id="1122142.SAMN02910414_02307"/>
<dbReference type="RefSeq" id="WP_083354567.1">
    <property type="nucleotide sequence ID" value="NZ_FNPG01000034.1"/>
</dbReference>
<dbReference type="OrthoDB" id="9786032at2"/>
<sequence length="140" mass="16037">MHKILGTKEDKEYKDRIGAYIIPVKGNEVGVVETPKGYFLLGGGLDADETDFQCIKRECLEESGYEVEIGGKVGSAETYMLHPTIGYFHPIQTYYVGKLLDKVKEPVEPDHIFKFVKVEDIENKMYLEMQRWAIEQAMAR</sequence>
<dbReference type="Gene3D" id="3.90.79.10">
    <property type="entry name" value="Nucleoside Triphosphate Pyrophosphohydrolase"/>
    <property type="match status" value="1"/>
</dbReference>
<accession>A0A1H3MGL9</accession>
<proteinExistence type="predicted"/>
<dbReference type="PROSITE" id="PS51462">
    <property type="entry name" value="NUDIX"/>
    <property type="match status" value="1"/>
</dbReference>
<evidence type="ECO:0000259" key="1">
    <source>
        <dbReference type="PROSITE" id="PS51462"/>
    </source>
</evidence>
<dbReference type="Pfam" id="PF00293">
    <property type="entry name" value="NUDIX"/>
    <property type="match status" value="1"/>
</dbReference>
<dbReference type="InterPro" id="IPR015797">
    <property type="entry name" value="NUDIX_hydrolase-like_dom_sf"/>
</dbReference>
<feature type="domain" description="Nudix hydrolase" evidence="1">
    <location>
        <begin position="14"/>
        <end position="140"/>
    </location>
</feature>
<organism evidence="2 3">
    <name type="scientific">Lachnobacterium bovis DSM 14045</name>
    <dbReference type="NCBI Taxonomy" id="1122142"/>
    <lineage>
        <taxon>Bacteria</taxon>
        <taxon>Bacillati</taxon>
        <taxon>Bacillota</taxon>
        <taxon>Clostridia</taxon>
        <taxon>Lachnospirales</taxon>
        <taxon>Lachnospiraceae</taxon>
        <taxon>Lachnobacterium</taxon>
    </lineage>
</organism>
<name>A0A1H3MGL9_9FIRM</name>